<protein>
    <recommendedName>
        <fullName evidence="2">TIP41-like protein</fullName>
    </recommendedName>
</protein>
<name>A0A915K878_ROMCU</name>
<evidence type="ECO:0000313" key="4">
    <source>
        <dbReference type="WBParaSite" id="nRc.2.0.1.t34097-RA"/>
    </source>
</evidence>
<dbReference type="GO" id="GO:0005829">
    <property type="term" value="C:cytosol"/>
    <property type="evidence" value="ECO:0007669"/>
    <property type="project" value="TreeGrafter"/>
</dbReference>
<evidence type="ECO:0000313" key="3">
    <source>
        <dbReference type="Proteomes" id="UP000887565"/>
    </source>
</evidence>
<dbReference type="Pfam" id="PF04176">
    <property type="entry name" value="TIP41"/>
    <property type="match status" value="1"/>
</dbReference>
<comment type="similarity">
    <text evidence="1">Belongs to the TIP41 family.</text>
</comment>
<proteinExistence type="inferred from homology"/>
<evidence type="ECO:0000256" key="2">
    <source>
        <dbReference type="ARBA" id="ARBA00018951"/>
    </source>
</evidence>
<accession>A0A915K878</accession>
<dbReference type="WBParaSite" id="nRc.2.0.1.t34097-RA">
    <property type="protein sequence ID" value="nRc.2.0.1.t34097-RA"/>
    <property type="gene ID" value="nRc.2.0.1.g34097"/>
</dbReference>
<organism evidence="3 4">
    <name type="scientific">Romanomermis culicivorax</name>
    <name type="common">Nematode worm</name>
    <dbReference type="NCBI Taxonomy" id="13658"/>
    <lineage>
        <taxon>Eukaryota</taxon>
        <taxon>Metazoa</taxon>
        <taxon>Ecdysozoa</taxon>
        <taxon>Nematoda</taxon>
        <taxon>Enoplea</taxon>
        <taxon>Dorylaimia</taxon>
        <taxon>Mermithida</taxon>
        <taxon>Mermithoidea</taxon>
        <taxon>Mermithidae</taxon>
        <taxon>Romanomermis</taxon>
    </lineage>
</organism>
<dbReference type="InterPro" id="IPR007303">
    <property type="entry name" value="TIP41-like"/>
</dbReference>
<dbReference type="OMA" id="TRWYHEF"/>
<dbReference type="PANTHER" id="PTHR21021">
    <property type="entry name" value="GAF/PUTATIVE CYTOSKELETAL PROTEIN"/>
    <property type="match status" value="1"/>
</dbReference>
<dbReference type="InterPro" id="IPR051330">
    <property type="entry name" value="Phosphatase_reg/MetRdx"/>
</dbReference>
<dbReference type="AlphaFoldDB" id="A0A915K878"/>
<dbReference type="PANTHER" id="PTHR21021:SF16">
    <property type="entry name" value="TIP41-LIKE PROTEIN"/>
    <property type="match status" value="1"/>
</dbReference>
<keyword evidence="3" id="KW-1185">Reference proteome</keyword>
<sequence>MISEETYNFNDWSFIALSTKSILPSIDSCKSTSNAEHFDKKSAIPCSFCLYQDKLKYLPQWPEMIFAKNHFTIIHRPSCARIDFKALDALLLVDNVKDWVKIQPSQNWAKARQNCEFIKNTIKPYDWTYSTSYAGSLSGFNKVSSTSARIDMQKLAKREQILFYQEIPFFEDELADNGCSRLTLKFRCMPSSFFVLLRFYLRVDRVLVKINDCRFFWETGRDFILREYSSRCKYYEEMNDYEKTLCMNENEISAHLDLTEEKCEKLEFY</sequence>
<dbReference type="GO" id="GO:0031929">
    <property type="term" value="P:TOR signaling"/>
    <property type="evidence" value="ECO:0007669"/>
    <property type="project" value="TreeGrafter"/>
</dbReference>
<dbReference type="Proteomes" id="UP000887565">
    <property type="component" value="Unplaced"/>
</dbReference>
<evidence type="ECO:0000256" key="1">
    <source>
        <dbReference type="ARBA" id="ARBA00006658"/>
    </source>
</evidence>
<reference evidence="4" key="1">
    <citation type="submission" date="2022-11" db="UniProtKB">
        <authorList>
            <consortium name="WormBaseParasite"/>
        </authorList>
    </citation>
    <scope>IDENTIFICATION</scope>
</reference>